<feature type="non-terminal residue" evidence="1">
    <location>
        <position position="276"/>
    </location>
</feature>
<feature type="non-terminal residue" evidence="1">
    <location>
        <position position="1"/>
    </location>
</feature>
<proteinExistence type="predicted"/>
<dbReference type="InterPro" id="IPR050228">
    <property type="entry name" value="Carboxylesterase_BioH"/>
</dbReference>
<dbReference type="STRING" id="5539.A0A3E2GX72"/>
<dbReference type="PANTHER" id="PTHR43194">
    <property type="entry name" value="HYDROLASE ALPHA/BETA FOLD FAMILY"/>
    <property type="match status" value="1"/>
</dbReference>
<evidence type="ECO:0000313" key="2">
    <source>
        <dbReference type="Proteomes" id="UP000258309"/>
    </source>
</evidence>
<protein>
    <recommendedName>
        <fullName evidence="3">AB hydrolase-1 domain-containing protein</fullName>
    </recommendedName>
</protein>
<dbReference type="PANTHER" id="PTHR43194:SF4">
    <property type="entry name" value="AB HYDROLASE-1 DOMAIN-CONTAINING PROTEIN"/>
    <property type="match status" value="1"/>
</dbReference>
<reference evidence="1 2" key="1">
    <citation type="submission" date="2018-05" db="EMBL/GenBank/DDBJ databases">
        <title>Draft genome sequence of Scytalidium lignicola DSM 105466, a ubiquitous saprotrophic fungus.</title>
        <authorList>
            <person name="Buettner E."/>
            <person name="Gebauer A.M."/>
            <person name="Hofrichter M."/>
            <person name="Liers C."/>
            <person name="Kellner H."/>
        </authorList>
    </citation>
    <scope>NUCLEOTIDE SEQUENCE [LARGE SCALE GENOMIC DNA]</scope>
    <source>
        <strain evidence="1 2">DSM 105466</strain>
    </source>
</reference>
<dbReference type="OrthoDB" id="3436671at2759"/>
<dbReference type="SUPFAM" id="SSF53474">
    <property type="entry name" value="alpha/beta-Hydrolases"/>
    <property type="match status" value="1"/>
</dbReference>
<dbReference type="Proteomes" id="UP000258309">
    <property type="component" value="Unassembled WGS sequence"/>
</dbReference>
<dbReference type="InterPro" id="IPR029058">
    <property type="entry name" value="AB_hydrolase_fold"/>
</dbReference>
<evidence type="ECO:0008006" key="3">
    <source>
        <dbReference type="Google" id="ProtNLM"/>
    </source>
</evidence>
<dbReference type="AlphaFoldDB" id="A0A3E2GX72"/>
<dbReference type="OMA" id="FYRSQMQ"/>
<dbReference type="Gene3D" id="3.40.50.1820">
    <property type="entry name" value="alpha/beta hydrolase"/>
    <property type="match status" value="1"/>
</dbReference>
<evidence type="ECO:0000313" key="1">
    <source>
        <dbReference type="EMBL" id="RFU25719.1"/>
    </source>
</evidence>
<dbReference type="EMBL" id="NCSJ02000310">
    <property type="protein sequence ID" value="RFU25719.1"/>
    <property type="molecule type" value="Genomic_DNA"/>
</dbReference>
<accession>A0A3E2GX72</accession>
<organism evidence="1 2">
    <name type="scientific">Scytalidium lignicola</name>
    <name type="common">Hyphomycete</name>
    <dbReference type="NCBI Taxonomy" id="5539"/>
    <lineage>
        <taxon>Eukaryota</taxon>
        <taxon>Fungi</taxon>
        <taxon>Dikarya</taxon>
        <taxon>Ascomycota</taxon>
        <taxon>Pezizomycotina</taxon>
        <taxon>Leotiomycetes</taxon>
        <taxon>Leotiomycetes incertae sedis</taxon>
        <taxon>Scytalidium</taxon>
    </lineage>
</organism>
<keyword evidence="2" id="KW-1185">Reference proteome</keyword>
<gene>
    <name evidence="1" type="ORF">B7463_g10618</name>
</gene>
<comment type="caution">
    <text evidence="1">The sequence shown here is derived from an EMBL/GenBank/DDBJ whole genome shotgun (WGS) entry which is preliminary data.</text>
</comment>
<sequence length="276" mass="30705">MKFRAEGHTSMSVNWLNKPDGGRGWASLFLERGYRVYIVDSNMRGRSPDLDNNNELRKPSIEFVEMAFTAGLFLDVWVIPIFGAYYASVVPSLANREYQQATLQKAGAALLDRIGHSRPALVHAVVALELAGPLFEGKVLLLKGFVRPYGLTTILITYSPPVTDPVKDLVRQTINPSQHDQLPLSIQAEDPPSRQLVNFLDTPVLLVTAEASYHAPYDWATVVYLRQAGVKKTEHLVLVDRGIRGNGHMFFMEKNSDEIALLIDVLESGPSATYEP</sequence>
<name>A0A3E2GX72_SCYLI</name>